<feature type="compositionally biased region" description="Low complexity" evidence="1">
    <location>
        <begin position="112"/>
        <end position="126"/>
    </location>
</feature>
<dbReference type="OrthoDB" id="7880944at2"/>
<evidence type="ECO:0000313" key="3">
    <source>
        <dbReference type="Proteomes" id="UP000199054"/>
    </source>
</evidence>
<protein>
    <submittedName>
        <fullName evidence="2">Uncharacterized protein</fullName>
    </submittedName>
</protein>
<name>A0A1H8LRG6_9RHOB</name>
<keyword evidence="3" id="KW-1185">Reference proteome</keyword>
<dbReference type="AlphaFoldDB" id="A0A1H8LRG6"/>
<proteinExistence type="predicted"/>
<gene>
    <name evidence="2" type="ORF">SAMN04489859_103318</name>
</gene>
<evidence type="ECO:0000313" key="2">
    <source>
        <dbReference type="EMBL" id="SEO07689.1"/>
    </source>
</evidence>
<feature type="compositionally biased region" description="Basic residues" evidence="1">
    <location>
        <begin position="85"/>
        <end position="96"/>
    </location>
</feature>
<sequence>MSQKLIRTDQVARLRAALTEAPPKPKTGYMVREIVAELAPALLEMRQKGYDLVDIAAYFGQQDIAVSASTLGSYLRDYEREKQFPKGKPRNARRKATPPQGKEVMQPDDNGDPGSDALLAAAASPAIRASQE</sequence>
<feature type="region of interest" description="Disordered" evidence="1">
    <location>
        <begin position="80"/>
        <end position="132"/>
    </location>
</feature>
<dbReference type="Proteomes" id="UP000199054">
    <property type="component" value="Unassembled WGS sequence"/>
</dbReference>
<dbReference type="RefSeq" id="WP_090615669.1">
    <property type="nucleotide sequence ID" value="NZ_CP067124.1"/>
</dbReference>
<evidence type="ECO:0000256" key="1">
    <source>
        <dbReference type="SAM" id="MobiDB-lite"/>
    </source>
</evidence>
<dbReference type="EMBL" id="FODE01000033">
    <property type="protein sequence ID" value="SEO07689.1"/>
    <property type="molecule type" value="Genomic_DNA"/>
</dbReference>
<reference evidence="2 3" key="1">
    <citation type="submission" date="2016-10" db="EMBL/GenBank/DDBJ databases">
        <authorList>
            <person name="de Groot N.N."/>
        </authorList>
    </citation>
    <scope>NUCLEOTIDE SEQUENCE [LARGE SCALE GENOMIC DNA]</scope>
    <source>
        <strain evidence="2 3">DSM 8512</strain>
    </source>
</reference>
<dbReference type="STRING" id="34002.SAMN04489859_103318"/>
<accession>A0A1H8LRG6</accession>
<organism evidence="2 3">
    <name type="scientific">Paracoccus alcaliphilus</name>
    <dbReference type="NCBI Taxonomy" id="34002"/>
    <lineage>
        <taxon>Bacteria</taxon>
        <taxon>Pseudomonadati</taxon>
        <taxon>Pseudomonadota</taxon>
        <taxon>Alphaproteobacteria</taxon>
        <taxon>Rhodobacterales</taxon>
        <taxon>Paracoccaceae</taxon>
        <taxon>Paracoccus</taxon>
    </lineage>
</organism>